<keyword evidence="2" id="KW-1185">Reference proteome</keyword>
<comment type="caution">
    <text evidence="1">The sequence shown here is derived from an EMBL/GenBank/DDBJ whole genome shotgun (WGS) entry which is preliminary data.</text>
</comment>
<feature type="non-terminal residue" evidence="1">
    <location>
        <position position="88"/>
    </location>
</feature>
<organism evidence="1 2">
    <name type="scientific">Capnocytophaga gingivalis</name>
    <dbReference type="NCBI Taxonomy" id="1017"/>
    <lineage>
        <taxon>Bacteria</taxon>
        <taxon>Pseudomonadati</taxon>
        <taxon>Bacteroidota</taxon>
        <taxon>Flavobacteriia</taxon>
        <taxon>Flavobacteriales</taxon>
        <taxon>Flavobacteriaceae</taxon>
        <taxon>Capnocytophaga</taxon>
    </lineage>
</organism>
<reference evidence="1 2" key="1">
    <citation type="submission" date="2023-12" db="EMBL/GenBank/DDBJ databases">
        <title>Genomic sequences of Capnocytophaga and Parvimonas strains.</title>
        <authorList>
            <person name="Watt R.M."/>
            <person name="Wang M."/>
            <person name="Yang T."/>
            <person name="Tong W.M."/>
        </authorList>
    </citation>
    <scope>NUCLEOTIDE SEQUENCE [LARGE SCALE GENOMIC DNA]</scope>
    <source>
        <strain evidence="1 2">CCUG 13156</strain>
    </source>
</reference>
<name>A0ABU5YDH3_9FLAO</name>
<dbReference type="EMBL" id="JAYKBV010000094">
    <property type="protein sequence ID" value="MEB3042004.1"/>
    <property type="molecule type" value="Genomic_DNA"/>
</dbReference>
<proteinExistence type="predicted"/>
<gene>
    <name evidence="1" type="ORF">VJJ49_15125</name>
</gene>
<dbReference type="RefSeq" id="WP_323980449.1">
    <property type="nucleotide sequence ID" value="NZ_JAYKBV010000094.1"/>
</dbReference>
<protein>
    <recommendedName>
        <fullName evidence="3">Fibronectin type-III domain-containing protein</fullName>
    </recommendedName>
</protein>
<dbReference type="Proteomes" id="UP001324270">
    <property type="component" value="Unassembled WGS sequence"/>
</dbReference>
<evidence type="ECO:0000313" key="1">
    <source>
        <dbReference type="EMBL" id="MEB3042004.1"/>
    </source>
</evidence>
<feature type="non-terminal residue" evidence="1">
    <location>
        <position position="1"/>
    </location>
</feature>
<evidence type="ECO:0008006" key="3">
    <source>
        <dbReference type="Google" id="ProtNLM"/>
    </source>
</evidence>
<sequence>ENISVLPHRITGLKPNVVYAVRAIDGVKCTGTSTTVVLSTAPNLNVKATYEDDCTDNHYEGNIVITFDEATVDYSKVRYSFDGGATKH</sequence>
<accession>A0ABU5YDH3</accession>
<evidence type="ECO:0000313" key="2">
    <source>
        <dbReference type="Proteomes" id="UP001324270"/>
    </source>
</evidence>